<keyword evidence="3" id="KW-0539">Nucleus</keyword>
<name>A0A8C9GJW0_9PRIM</name>
<reference evidence="6" key="1">
    <citation type="submission" date="2025-08" db="UniProtKB">
        <authorList>
            <consortium name="Ensembl"/>
        </authorList>
    </citation>
    <scope>IDENTIFICATION</scope>
</reference>
<dbReference type="InterPro" id="IPR035979">
    <property type="entry name" value="RBD_domain_sf"/>
</dbReference>
<evidence type="ECO:0000259" key="5">
    <source>
        <dbReference type="PROSITE" id="PS50102"/>
    </source>
</evidence>
<dbReference type="AlphaFoldDB" id="A0A8C9GJW0"/>
<dbReference type="Ensembl" id="ENSPTET00000009112.1">
    <property type="protein sequence ID" value="ENSPTEP00000005932.1"/>
    <property type="gene ID" value="ENSPTEG00000006842.1"/>
</dbReference>
<dbReference type="InterPro" id="IPR012677">
    <property type="entry name" value="Nucleotide-bd_a/b_plait_sf"/>
</dbReference>
<organism evidence="6 7">
    <name type="scientific">Piliocolobus tephrosceles</name>
    <name type="common">Ugandan red Colobus</name>
    <dbReference type="NCBI Taxonomy" id="591936"/>
    <lineage>
        <taxon>Eukaryota</taxon>
        <taxon>Metazoa</taxon>
        <taxon>Chordata</taxon>
        <taxon>Craniata</taxon>
        <taxon>Vertebrata</taxon>
        <taxon>Euteleostomi</taxon>
        <taxon>Mammalia</taxon>
        <taxon>Eutheria</taxon>
        <taxon>Euarchontoglires</taxon>
        <taxon>Primates</taxon>
        <taxon>Haplorrhini</taxon>
        <taxon>Catarrhini</taxon>
        <taxon>Cercopithecidae</taxon>
        <taxon>Colobinae</taxon>
        <taxon>Piliocolobus</taxon>
    </lineage>
</organism>
<dbReference type="Gene3D" id="3.30.70.330">
    <property type="match status" value="1"/>
</dbReference>
<evidence type="ECO:0000256" key="2">
    <source>
        <dbReference type="ARBA" id="ARBA00022884"/>
    </source>
</evidence>
<dbReference type="PANTHER" id="PTHR46754">
    <property type="entry name" value="MKI67 FHA DOMAIN-INTERACTING NUCLEOLAR PHOSPHOPROTEIN"/>
    <property type="match status" value="1"/>
</dbReference>
<dbReference type="SUPFAM" id="SSF54928">
    <property type="entry name" value="RNA-binding domain, RBD"/>
    <property type="match status" value="1"/>
</dbReference>
<dbReference type="GO" id="GO:0005730">
    <property type="term" value="C:nucleolus"/>
    <property type="evidence" value="ECO:0007669"/>
    <property type="project" value="UniProtKB-SubCell"/>
</dbReference>
<dbReference type="PROSITE" id="PS50102">
    <property type="entry name" value="RRM"/>
    <property type="match status" value="1"/>
</dbReference>
<dbReference type="InterPro" id="IPR021043">
    <property type="entry name" value="NIFK_FHA_Ki67-binding"/>
</dbReference>
<keyword evidence="2 4" id="KW-0694">RNA-binding</keyword>
<dbReference type="Pfam" id="PF00076">
    <property type="entry name" value="RRM_1"/>
    <property type="match status" value="1"/>
</dbReference>
<evidence type="ECO:0000313" key="7">
    <source>
        <dbReference type="Proteomes" id="UP000694416"/>
    </source>
</evidence>
<evidence type="ECO:0000313" key="6">
    <source>
        <dbReference type="Ensembl" id="ENSPTEP00000005932.1"/>
    </source>
</evidence>
<evidence type="ECO:0000256" key="3">
    <source>
        <dbReference type="ARBA" id="ARBA00023242"/>
    </source>
</evidence>
<dbReference type="GO" id="GO:0003723">
    <property type="term" value="F:RNA binding"/>
    <property type="evidence" value="ECO:0007669"/>
    <property type="project" value="UniProtKB-UniRule"/>
</dbReference>
<feature type="domain" description="RRM" evidence="5">
    <location>
        <begin position="45"/>
        <end position="128"/>
    </location>
</feature>
<evidence type="ECO:0000256" key="4">
    <source>
        <dbReference type="PROSITE-ProRule" id="PRU00176"/>
    </source>
</evidence>
<evidence type="ECO:0000256" key="1">
    <source>
        <dbReference type="ARBA" id="ARBA00004604"/>
    </source>
</evidence>
<dbReference type="InterPro" id="IPR000504">
    <property type="entry name" value="RRM_dom"/>
</dbReference>
<reference evidence="6" key="2">
    <citation type="submission" date="2025-09" db="UniProtKB">
        <authorList>
            <consortium name="Ensembl"/>
        </authorList>
    </citation>
    <scope>IDENTIFICATION</scope>
</reference>
<keyword evidence="7" id="KW-1185">Reference proteome</keyword>
<dbReference type="SMART" id="SM00360">
    <property type="entry name" value="RRM"/>
    <property type="match status" value="1"/>
</dbReference>
<sequence length="263" mass="29793">MSVCLSGQVKPSITLGVQGRQIARVLAQVRKCIIWGKKQEHLSPGVVHVRHLSNLLSETLILSYFSQCGTVTRFRLSRIKMTGNSKGYASVECESEDIAKIVAKTMNNYLFGERLSQGHFMPPEKVRKNSLKTGIFHLKSALMQKLLMEGRFKKKERLLWKKLISTKGQVLCKKKEKVLGTPDSPEKTVDTQGPTPVCTSTFLERGKSEASEMNGDDEDNEIVFKQSISCVKEKIQETQTSTHSQKKRRKTITDFQCVIYDFF</sequence>
<dbReference type="Proteomes" id="UP000694416">
    <property type="component" value="Unplaced"/>
</dbReference>
<accession>A0A8C9GJW0</accession>
<dbReference type="Pfam" id="PF12196">
    <property type="entry name" value="hNIFK_binding"/>
    <property type="match status" value="1"/>
</dbReference>
<comment type="subcellular location">
    <subcellularLocation>
        <location evidence="1">Nucleus</location>
        <location evidence="1">Nucleolus</location>
    </subcellularLocation>
</comment>
<proteinExistence type="predicted"/>
<protein>
    <recommendedName>
        <fullName evidence="5">RRM domain-containing protein</fullName>
    </recommendedName>
</protein>
<dbReference type="CDD" id="cd12307">
    <property type="entry name" value="RRM_NIFK_like"/>
    <property type="match status" value="1"/>
</dbReference>